<dbReference type="SUPFAM" id="SSF103473">
    <property type="entry name" value="MFS general substrate transporter"/>
    <property type="match status" value="1"/>
</dbReference>
<protein>
    <recommendedName>
        <fullName evidence="7">Major facilitator superfamily (MFS) profile domain-containing protein</fullName>
    </recommendedName>
</protein>
<feature type="transmembrane region" description="Helical" evidence="6">
    <location>
        <begin position="340"/>
        <end position="361"/>
    </location>
</feature>
<feature type="transmembrane region" description="Helical" evidence="6">
    <location>
        <begin position="120"/>
        <end position="138"/>
    </location>
</feature>
<sequence length="459" mass="51953">MVRSGRTLEQVLNDLGVSVTQIFKLCILLALVITCWLIEANFMDISYTEFQCKHKFSSLEITIIRCVLIITMATGSLVFGLIADIKGRVLTMKFTLFLYIYFRLISIAAGDILWEDLATKIIIVFTCGGFMTISLVHFIESLPSKTRSRYLLLSVAFGLFIGTMLIYLKPWIKIPFFRHLILLLPGLLVLVLLLTTGEESIRYLNSTGDFDQVVKKLNQLSDDSRQSLPEKITMNYKNFIFGSLRFMFRKRPENVIIVSLLLGLVLTIASTTRQIYALMLLPGLSTFHITIAINNTLTPYCQITDVEEQLPAFFRPLSALCVVVFLILAALSVSTCGTRGVFRLQVLVSMIFLITLCTHYNELASNIILYLTSLLAYVCPWTLYLYISELLPTHYRGVGLGFLMLNGNMLMVILTLLLWNIVILSYKMLMILMATFAALSLILGLLLPNNKFYINSRVI</sequence>
<evidence type="ECO:0000259" key="7">
    <source>
        <dbReference type="PROSITE" id="PS50850"/>
    </source>
</evidence>
<feature type="transmembrane region" description="Helical" evidence="6">
    <location>
        <begin position="399"/>
        <end position="422"/>
    </location>
</feature>
<dbReference type="PROSITE" id="PS50850">
    <property type="entry name" value="MFS"/>
    <property type="match status" value="1"/>
</dbReference>
<feature type="transmembrane region" description="Helical" evidence="6">
    <location>
        <begin position="150"/>
        <end position="168"/>
    </location>
</feature>
<dbReference type="InterPro" id="IPR020846">
    <property type="entry name" value="MFS_dom"/>
</dbReference>
<keyword evidence="4 6" id="KW-1133">Transmembrane helix</keyword>
<evidence type="ECO:0000256" key="5">
    <source>
        <dbReference type="ARBA" id="ARBA00023136"/>
    </source>
</evidence>
<keyword evidence="3 6" id="KW-0812">Transmembrane</keyword>
<dbReference type="PANTHER" id="PTHR23511">
    <property type="entry name" value="SYNAPTIC VESICLE GLYCOPROTEIN 2"/>
    <property type="match status" value="1"/>
</dbReference>
<comment type="subcellular location">
    <subcellularLocation>
        <location evidence="1">Membrane</location>
        <topology evidence="1">Multi-pass membrane protein</topology>
    </subcellularLocation>
</comment>
<feature type="transmembrane region" description="Helical" evidence="6">
    <location>
        <begin position="255"/>
        <end position="276"/>
    </location>
</feature>
<evidence type="ECO:0000256" key="2">
    <source>
        <dbReference type="ARBA" id="ARBA00022448"/>
    </source>
</evidence>
<evidence type="ECO:0000256" key="1">
    <source>
        <dbReference type="ARBA" id="ARBA00004141"/>
    </source>
</evidence>
<feature type="domain" description="Major facilitator superfamily (MFS) profile" evidence="7">
    <location>
        <begin position="1"/>
        <end position="452"/>
    </location>
</feature>
<evidence type="ECO:0000256" key="4">
    <source>
        <dbReference type="ARBA" id="ARBA00022989"/>
    </source>
</evidence>
<evidence type="ECO:0000313" key="9">
    <source>
        <dbReference type="Proteomes" id="UP000594262"/>
    </source>
</evidence>
<name>A0A7M5X0Y2_9CNID</name>
<dbReference type="GO" id="GO:0022857">
    <property type="term" value="F:transmembrane transporter activity"/>
    <property type="evidence" value="ECO:0007669"/>
    <property type="project" value="InterPro"/>
</dbReference>
<reference evidence="8" key="1">
    <citation type="submission" date="2021-01" db="UniProtKB">
        <authorList>
            <consortium name="EnsemblMetazoa"/>
        </authorList>
    </citation>
    <scope>IDENTIFICATION</scope>
</reference>
<feature type="transmembrane region" description="Helical" evidence="6">
    <location>
        <begin position="313"/>
        <end position="333"/>
    </location>
</feature>
<feature type="transmembrane region" description="Helical" evidence="6">
    <location>
        <begin position="367"/>
        <end position="387"/>
    </location>
</feature>
<feature type="transmembrane region" description="Helical" evidence="6">
    <location>
        <begin position="62"/>
        <end position="82"/>
    </location>
</feature>
<evidence type="ECO:0000256" key="3">
    <source>
        <dbReference type="ARBA" id="ARBA00022692"/>
    </source>
</evidence>
<feature type="transmembrane region" description="Helical" evidence="6">
    <location>
        <begin position="21"/>
        <end position="42"/>
    </location>
</feature>
<dbReference type="Proteomes" id="UP000594262">
    <property type="component" value="Unplaced"/>
</dbReference>
<dbReference type="PANTHER" id="PTHR23511:SF5">
    <property type="entry name" value="MAJOR FACILITATOR-TYPE TRANSPORTER HXNZ-RELATED"/>
    <property type="match status" value="1"/>
</dbReference>
<accession>A0A7M5X0Y2</accession>
<dbReference type="Gene3D" id="1.20.1250.20">
    <property type="entry name" value="MFS general substrate transporter like domains"/>
    <property type="match status" value="1"/>
</dbReference>
<evidence type="ECO:0000256" key="6">
    <source>
        <dbReference type="SAM" id="Phobius"/>
    </source>
</evidence>
<organism evidence="8 9">
    <name type="scientific">Clytia hemisphaerica</name>
    <dbReference type="NCBI Taxonomy" id="252671"/>
    <lineage>
        <taxon>Eukaryota</taxon>
        <taxon>Metazoa</taxon>
        <taxon>Cnidaria</taxon>
        <taxon>Hydrozoa</taxon>
        <taxon>Hydroidolina</taxon>
        <taxon>Leptothecata</taxon>
        <taxon>Obeliida</taxon>
        <taxon>Clytiidae</taxon>
        <taxon>Clytia</taxon>
    </lineage>
</organism>
<dbReference type="GO" id="GO:0016020">
    <property type="term" value="C:membrane"/>
    <property type="evidence" value="ECO:0007669"/>
    <property type="project" value="UniProtKB-SubCell"/>
</dbReference>
<dbReference type="AlphaFoldDB" id="A0A7M5X0Y2"/>
<proteinExistence type="predicted"/>
<feature type="transmembrane region" description="Helical" evidence="6">
    <location>
        <begin position="428"/>
        <end position="447"/>
    </location>
</feature>
<keyword evidence="9" id="KW-1185">Reference proteome</keyword>
<dbReference type="InterPro" id="IPR036259">
    <property type="entry name" value="MFS_trans_sf"/>
</dbReference>
<feature type="transmembrane region" description="Helical" evidence="6">
    <location>
        <begin position="174"/>
        <end position="194"/>
    </location>
</feature>
<dbReference type="EnsemblMetazoa" id="CLYHEMT016236.1">
    <property type="protein sequence ID" value="CLYHEMP016236.1"/>
    <property type="gene ID" value="CLYHEMG016236"/>
</dbReference>
<keyword evidence="2" id="KW-0813">Transport</keyword>
<feature type="transmembrane region" description="Helical" evidence="6">
    <location>
        <begin position="94"/>
        <end position="114"/>
    </location>
</feature>
<keyword evidence="5 6" id="KW-0472">Membrane</keyword>
<evidence type="ECO:0000313" key="8">
    <source>
        <dbReference type="EnsemblMetazoa" id="CLYHEMP016236.1"/>
    </source>
</evidence>